<keyword evidence="3" id="KW-0560">Oxidoreductase</keyword>
<name>A0A8H4XN85_9HYPO</name>
<evidence type="ECO:0000313" key="7">
    <source>
        <dbReference type="EMBL" id="KAF4981526.1"/>
    </source>
</evidence>
<feature type="domain" description="Rieske" evidence="6">
    <location>
        <begin position="73"/>
        <end position="159"/>
    </location>
</feature>
<dbReference type="OrthoDB" id="426882at2759"/>
<dbReference type="Proteomes" id="UP000635477">
    <property type="component" value="Unassembled WGS sequence"/>
</dbReference>
<proteinExistence type="predicted"/>
<protein>
    <recommendedName>
        <fullName evidence="6">Rieske domain-containing protein</fullName>
    </recommendedName>
</protein>
<dbReference type="Gene3D" id="3.90.380.10">
    <property type="entry name" value="Naphthalene 1,2-dioxygenase Alpha Subunit, Chain A, domain 1"/>
    <property type="match status" value="1"/>
</dbReference>
<dbReference type="PANTHER" id="PTHR43756">
    <property type="entry name" value="CHOLINE MONOOXYGENASE, CHLOROPLASTIC"/>
    <property type="match status" value="1"/>
</dbReference>
<keyword evidence="4" id="KW-0408">Iron</keyword>
<dbReference type="SUPFAM" id="SSF50022">
    <property type="entry name" value="ISP domain"/>
    <property type="match status" value="1"/>
</dbReference>
<organism evidence="7 8">
    <name type="scientific">Fusarium zealandicum</name>
    <dbReference type="NCBI Taxonomy" id="1053134"/>
    <lineage>
        <taxon>Eukaryota</taxon>
        <taxon>Fungi</taxon>
        <taxon>Dikarya</taxon>
        <taxon>Ascomycota</taxon>
        <taxon>Pezizomycotina</taxon>
        <taxon>Sordariomycetes</taxon>
        <taxon>Hypocreomycetidae</taxon>
        <taxon>Hypocreales</taxon>
        <taxon>Nectriaceae</taxon>
        <taxon>Fusarium</taxon>
        <taxon>Fusarium staphyleae species complex</taxon>
    </lineage>
</organism>
<dbReference type="CDD" id="cd03469">
    <property type="entry name" value="Rieske_RO_Alpha_N"/>
    <property type="match status" value="1"/>
</dbReference>
<dbReference type="PRINTS" id="PR00090">
    <property type="entry name" value="RNGDIOXGNASE"/>
</dbReference>
<dbReference type="PANTHER" id="PTHR43756:SF5">
    <property type="entry name" value="CHOLINE MONOOXYGENASE, CHLOROPLASTIC"/>
    <property type="match status" value="1"/>
</dbReference>
<dbReference type="Gene3D" id="2.102.10.10">
    <property type="entry name" value="Rieske [2Fe-2S] iron-sulphur domain"/>
    <property type="match status" value="1"/>
</dbReference>
<evidence type="ECO:0000259" key="6">
    <source>
        <dbReference type="PROSITE" id="PS51296"/>
    </source>
</evidence>
<dbReference type="GO" id="GO:0016491">
    <property type="term" value="F:oxidoreductase activity"/>
    <property type="evidence" value="ECO:0007669"/>
    <property type="project" value="UniProtKB-KW"/>
</dbReference>
<comment type="caution">
    <text evidence="7">The sequence shown here is derived from an EMBL/GenBank/DDBJ whole genome shotgun (WGS) entry which is preliminary data.</text>
</comment>
<reference evidence="7" key="1">
    <citation type="journal article" date="2020" name="BMC Genomics">
        <title>Correction to: Identification and distribution of gene clusters required for synthesis of sphingolipid metabolism inhibitors in diverse species of the filamentous fungus Fusarium.</title>
        <authorList>
            <person name="Kim H.S."/>
            <person name="Lohmar J.M."/>
            <person name="Busman M."/>
            <person name="Brown D.W."/>
            <person name="Naumann T.A."/>
            <person name="Divon H.H."/>
            <person name="Lysoe E."/>
            <person name="Uhlig S."/>
            <person name="Proctor R.H."/>
        </authorList>
    </citation>
    <scope>NUCLEOTIDE SEQUENCE</scope>
    <source>
        <strain evidence="7">NRRL 22465</strain>
    </source>
</reference>
<accession>A0A8H4XN85</accession>
<dbReference type="EMBL" id="JABEYC010000164">
    <property type="protein sequence ID" value="KAF4981526.1"/>
    <property type="molecule type" value="Genomic_DNA"/>
</dbReference>
<dbReference type="GO" id="GO:0051537">
    <property type="term" value="F:2 iron, 2 sulfur cluster binding"/>
    <property type="evidence" value="ECO:0007669"/>
    <property type="project" value="UniProtKB-KW"/>
</dbReference>
<dbReference type="InterPro" id="IPR001663">
    <property type="entry name" value="Rng_hydr_dOase-A"/>
</dbReference>
<evidence type="ECO:0000256" key="4">
    <source>
        <dbReference type="ARBA" id="ARBA00023004"/>
    </source>
</evidence>
<dbReference type="AlphaFoldDB" id="A0A8H4XN85"/>
<evidence type="ECO:0000313" key="8">
    <source>
        <dbReference type="Proteomes" id="UP000635477"/>
    </source>
</evidence>
<evidence type="ECO:0000256" key="2">
    <source>
        <dbReference type="ARBA" id="ARBA00022723"/>
    </source>
</evidence>
<evidence type="ECO:0000256" key="3">
    <source>
        <dbReference type="ARBA" id="ARBA00023002"/>
    </source>
</evidence>
<keyword evidence="5" id="KW-0411">Iron-sulfur</keyword>
<dbReference type="GO" id="GO:0046872">
    <property type="term" value="F:metal ion binding"/>
    <property type="evidence" value="ECO:0007669"/>
    <property type="project" value="UniProtKB-KW"/>
</dbReference>
<keyword evidence="2" id="KW-0479">Metal-binding</keyword>
<dbReference type="SUPFAM" id="SSF55961">
    <property type="entry name" value="Bet v1-like"/>
    <property type="match status" value="1"/>
</dbReference>
<keyword evidence="1" id="KW-0001">2Fe-2S</keyword>
<dbReference type="InterPro" id="IPR017941">
    <property type="entry name" value="Rieske_2Fe-2S"/>
</dbReference>
<evidence type="ECO:0000256" key="5">
    <source>
        <dbReference type="ARBA" id="ARBA00023014"/>
    </source>
</evidence>
<sequence length="395" mass="44966">MLSIGATVLFVLATLLVVAGRRGFFKYQIARSNILRNSESQSKAISEPLPSTWYKSEEVYELERRAIFTQKWIRVTHKSRFPENGQFVRYDEAGFNFFLVRNNDGIIKGFHNICRHRAFPVITKDTGKSRVLSCMYHGWSYGLNGQLAKAPGYTDMEGFDKSKNGLFPVHVHVDAKGFVWVNMDAKKKPERAWVDDFAGTDHLPKHAPFNFDDYKFTDSWTVESTLNWKTLADKYHAAEGFAQGEKGTTIINDFYFPNASMTVSPTFFFMVRCVPESAAKTIVTYEVYKHNDATEPDNTLDQILQRAAEEDKGLNNPTQIHSPTGLFVKETPLHFQNQVRQLIDRHRKLEEKAKNEIRPAQQVLPNTATVTEEDEELSKACSGLACGSMANELAW</sequence>
<dbReference type="PROSITE" id="PS51296">
    <property type="entry name" value="RIESKE"/>
    <property type="match status" value="1"/>
</dbReference>
<keyword evidence="8" id="KW-1185">Reference proteome</keyword>
<evidence type="ECO:0000256" key="1">
    <source>
        <dbReference type="ARBA" id="ARBA00022714"/>
    </source>
</evidence>
<dbReference type="InterPro" id="IPR036922">
    <property type="entry name" value="Rieske_2Fe-2S_sf"/>
</dbReference>
<reference evidence="7" key="2">
    <citation type="submission" date="2020-05" db="EMBL/GenBank/DDBJ databases">
        <authorList>
            <person name="Kim H.-S."/>
            <person name="Proctor R.H."/>
            <person name="Brown D.W."/>
        </authorList>
    </citation>
    <scope>NUCLEOTIDE SEQUENCE</scope>
    <source>
        <strain evidence="7">NRRL 22465</strain>
    </source>
</reference>
<gene>
    <name evidence="7" type="ORF">FZEAL_2675</name>
</gene>
<dbReference type="Pfam" id="PF00355">
    <property type="entry name" value="Rieske"/>
    <property type="match status" value="1"/>
</dbReference>